<evidence type="ECO:0000256" key="1">
    <source>
        <dbReference type="SAM" id="Phobius"/>
    </source>
</evidence>
<sequence length="142" mass="13766">MAVFLPSDLHPLEAGIVVSLKKVAYPSVAAVGMVVVGALGLPVIVEVVGSRDLVELKRCVQMQTGCPPPWGGRGIGGGGGANCGGGVCGGQHASCRIGVQTQLIVNAVAWGGICCPSPGPCAIGGGGGGGGGGQQSCCTEEI</sequence>
<organism evidence="2 3">
    <name type="scientific">Meloidogyne incognita</name>
    <name type="common">Southern root-knot nematode worm</name>
    <name type="synonym">Oxyuris incognita</name>
    <dbReference type="NCBI Taxonomy" id="6306"/>
    <lineage>
        <taxon>Eukaryota</taxon>
        <taxon>Metazoa</taxon>
        <taxon>Ecdysozoa</taxon>
        <taxon>Nematoda</taxon>
        <taxon>Chromadorea</taxon>
        <taxon>Rhabditida</taxon>
        <taxon>Tylenchina</taxon>
        <taxon>Tylenchomorpha</taxon>
        <taxon>Tylenchoidea</taxon>
        <taxon>Meloidogynidae</taxon>
        <taxon>Meloidogyninae</taxon>
        <taxon>Meloidogyne</taxon>
        <taxon>Meloidogyne incognita group</taxon>
    </lineage>
</organism>
<name>A0A914LVQ0_MELIC</name>
<reference evidence="3" key="1">
    <citation type="submission" date="2022-11" db="UniProtKB">
        <authorList>
            <consortium name="WormBaseParasite"/>
        </authorList>
    </citation>
    <scope>IDENTIFICATION</scope>
</reference>
<dbReference type="WBParaSite" id="Minc3s00854g18118">
    <property type="protein sequence ID" value="Minc3s00854g18118"/>
    <property type="gene ID" value="Minc3s00854g18118"/>
</dbReference>
<keyword evidence="1" id="KW-0472">Membrane</keyword>
<keyword evidence="2" id="KW-1185">Reference proteome</keyword>
<accession>A0A914LVQ0</accession>
<dbReference type="Proteomes" id="UP000887563">
    <property type="component" value="Unplaced"/>
</dbReference>
<evidence type="ECO:0000313" key="3">
    <source>
        <dbReference type="WBParaSite" id="Minc3s00854g18118"/>
    </source>
</evidence>
<proteinExistence type="predicted"/>
<evidence type="ECO:0000313" key="2">
    <source>
        <dbReference type="Proteomes" id="UP000887563"/>
    </source>
</evidence>
<keyword evidence="1" id="KW-1133">Transmembrane helix</keyword>
<protein>
    <submittedName>
        <fullName evidence="3">Candidate secreted effector</fullName>
    </submittedName>
</protein>
<keyword evidence="1" id="KW-0812">Transmembrane</keyword>
<dbReference type="AlphaFoldDB" id="A0A914LVQ0"/>
<feature type="transmembrane region" description="Helical" evidence="1">
    <location>
        <begin position="28"/>
        <end position="48"/>
    </location>
</feature>